<accession>A0A5C8CDL8</accession>
<evidence type="ECO:0000313" key="2">
    <source>
        <dbReference type="Proteomes" id="UP000325116"/>
    </source>
</evidence>
<reference evidence="1 2" key="1">
    <citation type="journal article" date="1992" name="Lakartidningen">
        <title>[Penicillin V and not amoxicillin is the first choice preparation in acute otitis].</title>
        <authorList>
            <person name="Kamme C."/>
            <person name="Lundgren K."/>
            <person name="Prellner K."/>
        </authorList>
    </citation>
    <scope>NUCLEOTIDE SEQUENCE [LARGE SCALE GENOMIC DNA]</scope>
    <source>
        <strain evidence="1 2">W1</strain>
    </source>
</reference>
<gene>
    <name evidence="1" type="ORF">EPJ80_10575</name>
</gene>
<dbReference type="PROSITE" id="PS51257">
    <property type="entry name" value="PROKAR_LIPOPROTEIN"/>
    <property type="match status" value="1"/>
</dbReference>
<proteinExistence type="predicted"/>
<organism evidence="1 2">
    <name type="scientific">Brachyspira aalborgi</name>
    <dbReference type="NCBI Taxonomy" id="29522"/>
    <lineage>
        <taxon>Bacteria</taxon>
        <taxon>Pseudomonadati</taxon>
        <taxon>Spirochaetota</taxon>
        <taxon>Spirochaetia</taxon>
        <taxon>Brachyspirales</taxon>
        <taxon>Brachyspiraceae</taxon>
        <taxon>Brachyspira</taxon>
    </lineage>
</organism>
<name>A0A5C8CDL8_9SPIR</name>
<comment type="caution">
    <text evidence="1">The sequence shown here is derived from an EMBL/GenBank/DDBJ whole genome shotgun (WGS) entry which is preliminary data.</text>
</comment>
<protein>
    <submittedName>
        <fullName evidence="1">Uncharacterized protein</fullName>
    </submittedName>
</protein>
<dbReference type="AlphaFoldDB" id="A0A5C8CDL8"/>
<sequence>MKNKLHFIFLLLFILGCKNTIKPSDYTKEAIDKKYPYWQVGIDRFYIAPEISSYTVITVEEKRWALRSLALMRAIINTPEFETEFLKKTYISSVNESRGEFPITNGQEYDKNRLLAVVRNRKYNVQYCKYNRTSQVAVGGIGPSRYALEGYINNLGDATFVGIPNMNWKSEFAYGIFIGFVGVIFHEHLHNTGLNHLNGHDTPTAIQTVAEGIGKRILGGDLKDKYQKQVEELTAYYYTEYKEWLTTSTIHNP</sequence>
<evidence type="ECO:0000313" key="1">
    <source>
        <dbReference type="EMBL" id="TXJ11066.1"/>
    </source>
</evidence>
<dbReference type="EMBL" id="SAXT01000006">
    <property type="protein sequence ID" value="TXJ11066.1"/>
    <property type="molecule type" value="Genomic_DNA"/>
</dbReference>
<dbReference type="Proteomes" id="UP000325116">
    <property type="component" value="Unassembled WGS sequence"/>
</dbReference>
<dbReference type="RefSeq" id="WP_147758956.1">
    <property type="nucleotide sequence ID" value="NZ_SAXT01000006.1"/>
</dbReference>